<evidence type="ECO:0000313" key="2">
    <source>
        <dbReference type="Proteomes" id="UP000619295"/>
    </source>
</evidence>
<proteinExistence type="predicted"/>
<organism evidence="1 2">
    <name type="scientific">Bosea spartocytisi</name>
    <dbReference type="NCBI Taxonomy" id="2773451"/>
    <lineage>
        <taxon>Bacteria</taxon>
        <taxon>Pseudomonadati</taxon>
        <taxon>Pseudomonadota</taxon>
        <taxon>Alphaproteobacteria</taxon>
        <taxon>Hyphomicrobiales</taxon>
        <taxon>Boseaceae</taxon>
        <taxon>Bosea</taxon>
    </lineage>
</organism>
<protein>
    <submittedName>
        <fullName evidence="1">Uncharacterized protein</fullName>
    </submittedName>
</protein>
<gene>
    <name evidence="1" type="ORF">IED13_27205</name>
</gene>
<name>A0A927I2A9_9HYPH</name>
<dbReference type="EMBL" id="JACXWY010000037">
    <property type="protein sequence ID" value="MBD3849404.1"/>
    <property type="molecule type" value="Genomic_DNA"/>
</dbReference>
<dbReference type="Proteomes" id="UP000619295">
    <property type="component" value="Unassembled WGS sequence"/>
</dbReference>
<evidence type="ECO:0000313" key="1">
    <source>
        <dbReference type="EMBL" id="MBD3849404.1"/>
    </source>
</evidence>
<dbReference type="AlphaFoldDB" id="A0A927I2A9"/>
<reference evidence="1" key="1">
    <citation type="submission" date="2020-09" db="EMBL/GenBank/DDBJ databases">
        <title>Bosea spartocytisi sp. nov. a root nodule endophyte of Spartocytisus supranubius in the high mountain ecosystem fo the Teide National Park (Canary Islands, Spain).</title>
        <authorList>
            <person name="Pulido-Suarez L."/>
            <person name="Peix A."/>
            <person name="Igual J.M."/>
            <person name="Socas-Perez N."/>
            <person name="Velazquez E."/>
            <person name="Flores-Felix J.D."/>
            <person name="Leon-Barrios M."/>
        </authorList>
    </citation>
    <scope>NUCLEOTIDE SEQUENCE</scope>
    <source>
        <strain evidence="1">SSUT16</strain>
    </source>
</reference>
<accession>A0A927I2A9</accession>
<comment type="caution">
    <text evidence="1">The sequence shown here is derived from an EMBL/GenBank/DDBJ whole genome shotgun (WGS) entry which is preliminary data.</text>
</comment>
<dbReference type="RefSeq" id="WP_191125996.1">
    <property type="nucleotide sequence ID" value="NZ_JACXWY010000037.1"/>
</dbReference>
<sequence>MERIIMARVVAGLLYNTETAELIADVARTGGDWNYERTQLFRTKNSRFYLAGEGGAATRWAQRITGDRGYVEGDGVIPLTDAEARLYVERFANHRFDEFFECADA</sequence>
<keyword evidence="2" id="KW-1185">Reference proteome</keyword>